<dbReference type="AlphaFoldDB" id="A0AAW0CIQ9"/>
<feature type="domain" description="F-box" evidence="1">
    <location>
        <begin position="22"/>
        <end position="70"/>
    </location>
</feature>
<dbReference type="Gene3D" id="3.80.10.10">
    <property type="entry name" value="Ribonuclease Inhibitor"/>
    <property type="match status" value="1"/>
</dbReference>
<dbReference type="Gene3D" id="1.20.1280.50">
    <property type="match status" value="1"/>
</dbReference>
<dbReference type="SUPFAM" id="SSF81383">
    <property type="entry name" value="F-box domain"/>
    <property type="match status" value="1"/>
</dbReference>
<keyword evidence="3" id="KW-1185">Reference proteome</keyword>
<reference evidence="2 3" key="1">
    <citation type="submission" date="2024-01" db="EMBL/GenBank/DDBJ databases">
        <title>A draft genome for a cacao thread blight-causing isolate of Paramarasmius palmivorus.</title>
        <authorList>
            <person name="Baruah I.K."/>
            <person name="Bukari Y."/>
            <person name="Amoako-Attah I."/>
            <person name="Meinhardt L.W."/>
            <person name="Bailey B.A."/>
            <person name="Cohen S.P."/>
        </authorList>
    </citation>
    <scope>NUCLEOTIDE SEQUENCE [LARGE SCALE GENOMIC DNA]</scope>
    <source>
        <strain evidence="2 3">GH-12</strain>
    </source>
</reference>
<dbReference type="InterPro" id="IPR036047">
    <property type="entry name" value="F-box-like_dom_sf"/>
</dbReference>
<evidence type="ECO:0000313" key="3">
    <source>
        <dbReference type="Proteomes" id="UP001383192"/>
    </source>
</evidence>
<evidence type="ECO:0000313" key="2">
    <source>
        <dbReference type="EMBL" id="KAK7038828.1"/>
    </source>
</evidence>
<proteinExistence type="predicted"/>
<sequence>MTTATTNDNAQVNPSFGQLFSDILSEIFTYCSNERSILDCSETLWSLIQVSKHWREVALDTPSLWVSIFLDLDIVSRSHVPKYIPMLAFALDHARNRPLHVKIYTTELTASPNIQPLLDIVFAHCSQWSTWDLRLPNLQNIRWNIFNVIPLPALHPQTNDFTFLRELSIDGANMSFAEKDLALFVPLRFATQLRTMRIRSLEPLNLGFIRGLLPWHQITHLEIGGHPGSQVLDILSATRHLESLTIDSYAKERTPDFQNALIVTELKTLRCLDIPLEGERMGMCRWLKVPSLEHLTLRGAYSYHTADPTDEMLSRSSPALATFSIAGSSVMDVTIERLIRRVPLTKTLKLEGAFFSHIFDKIATNELLPCLEHLVVVPKPIFGSPLSPPLASILALARSRISPNRPAGVSRLRSLEVYAVSKALDVSLTHDLKALKDFGLETQVVRSRPSRFLCRKPFDPSMVGWMTYALYQLQSITPAPQAADISDRNVRENMPLFDHITSILENTSVSKKQVEFPLTQAVLWRLHGAHIPEVLEQQYHIADRLTALERRWRALP</sequence>
<dbReference type="InterPro" id="IPR032675">
    <property type="entry name" value="LRR_dom_sf"/>
</dbReference>
<dbReference type="SUPFAM" id="SSF52058">
    <property type="entry name" value="L domain-like"/>
    <property type="match status" value="1"/>
</dbReference>
<dbReference type="EMBL" id="JAYKXP010000042">
    <property type="protein sequence ID" value="KAK7038828.1"/>
    <property type="molecule type" value="Genomic_DNA"/>
</dbReference>
<dbReference type="InterPro" id="IPR001810">
    <property type="entry name" value="F-box_dom"/>
</dbReference>
<name>A0AAW0CIQ9_9AGAR</name>
<gene>
    <name evidence="2" type="ORF">VNI00_010458</name>
</gene>
<organism evidence="2 3">
    <name type="scientific">Paramarasmius palmivorus</name>
    <dbReference type="NCBI Taxonomy" id="297713"/>
    <lineage>
        <taxon>Eukaryota</taxon>
        <taxon>Fungi</taxon>
        <taxon>Dikarya</taxon>
        <taxon>Basidiomycota</taxon>
        <taxon>Agaricomycotina</taxon>
        <taxon>Agaricomycetes</taxon>
        <taxon>Agaricomycetidae</taxon>
        <taxon>Agaricales</taxon>
        <taxon>Marasmiineae</taxon>
        <taxon>Marasmiaceae</taxon>
        <taxon>Paramarasmius</taxon>
    </lineage>
</organism>
<evidence type="ECO:0000259" key="1">
    <source>
        <dbReference type="Pfam" id="PF12937"/>
    </source>
</evidence>
<comment type="caution">
    <text evidence="2">The sequence shown here is derived from an EMBL/GenBank/DDBJ whole genome shotgun (WGS) entry which is preliminary data.</text>
</comment>
<protein>
    <recommendedName>
        <fullName evidence="1">F-box domain-containing protein</fullName>
    </recommendedName>
</protein>
<accession>A0AAW0CIQ9</accession>
<dbReference type="Pfam" id="PF12937">
    <property type="entry name" value="F-box-like"/>
    <property type="match status" value="1"/>
</dbReference>
<dbReference type="Proteomes" id="UP001383192">
    <property type="component" value="Unassembled WGS sequence"/>
</dbReference>